<name>A0A2W7C7B1_9HYPH</name>
<dbReference type="SUPFAM" id="SSF51182">
    <property type="entry name" value="RmlC-like cupins"/>
    <property type="match status" value="1"/>
</dbReference>
<dbReference type="Gene3D" id="2.60.120.10">
    <property type="entry name" value="Jelly Rolls"/>
    <property type="match status" value="2"/>
</dbReference>
<dbReference type="InterPro" id="IPR013096">
    <property type="entry name" value="Cupin_2"/>
</dbReference>
<organism evidence="2 3">
    <name type="scientific">Mesorhizobium kowhaii</name>
    <dbReference type="NCBI Taxonomy" id="1300272"/>
    <lineage>
        <taxon>Bacteria</taxon>
        <taxon>Pseudomonadati</taxon>
        <taxon>Pseudomonadota</taxon>
        <taxon>Alphaproteobacteria</taxon>
        <taxon>Hyphomicrobiales</taxon>
        <taxon>Phyllobacteriaceae</taxon>
        <taxon>Mesorhizobium</taxon>
    </lineage>
</organism>
<proteinExistence type="predicted"/>
<evidence type="ECO:0000313" key="3">
    <source>
        <dbReference type="Proteomes" id="UP000248616"/>
    </source>
</evidence>
<feature type="domain" description="Cupin type-2" evidence="1">
    <location>
        <begin position="233"/>
        <end position="297"/>
    </location>
</feature>
<dbReference type="AlphaFoldDB" id="A0A2W7C7B1"/>
<dbReference type="Proteomes" id="UP000248616">
    <property type="component" value="Unassembled WGS sequence"/>
</dbReference>
<dbReference type="InterPro" id="IPR011051">
    <property type="entry name" value="RmlC_Cupin_sf"/>
</dbReference>
<dbReference type="Pfam" id="PF07883">
    <property type="entry name" value="Cupin_2"/>
    <property type="match status" value="2"/>
</dbReference>
<sequence length="340" mass="36533">MHERGSPKFELVPATVRGGIAVKDSRKANAYRVALATGNAVWFIGAYVGILTDSSDTAGKLGLSEWIGPKGMMAPPHSHTFEAEGFYIIEGNVDITVGGQTFNCDRGDFVYVPKTVPHEFLVKSATAKFLVTITPAGFEEFFRDLSEGPAKAPTWPFDGGQGVPPLERVIDVGRKFGWKQEAEPRELSAAIRARIFSAPAYTGPAFGLNGALIQFKATREQTEDRFSVSEWQAPGGWVLPNARYDGQSTTFYGLDGRFVVTLEDGSRLAVAAGDLVHVPAGVLHSVSAETVLARVLVIANDSVVEDAVKRGTELNRPFDALFGQRSSNAAVVGDEGWANG</sequence>
<dbReference type="InterPro" id="IPR053146">
    <property type="entry name" value="QDO-like"/>
</dbReference>
<feature type="domain" description="Cupin type-2" evidence="1">
    <location>
        <begin position="69"/>
        <end position="131"/>
    </location>
</feature>
<keyword evidence="3" id="KW-1185">Reference proteome</keyword>
<dbReference type="PANTHER" id="PTHR36440:SF1">
    <property type="entry name" value="PUTATIVE (AFU_ORTHOLOGUE AFUA_8G07350)-RELATED"/>
    <property type="match status" value="1"/>
</dbReference>
<evidence type="ECO:0000313" key="2">
    <source>
        <dbReference type="EMBL" id="PZV38777.1"/>
    </source>
</evidence>
<gene>
    <name evidence="2" type="ORF">B5V02_08960</name>
</gene>
<dbReference type="EMBL" id="MZXV01000017">
    <property type="protein sequence ID" value="PZV38777.1"/>
    <property type="molecule type" value="Genomic_DNA"/>
</dbReference>
<comment type="caution">
    <text evidence="2">The sequence shown here is derived from an EMBL/GenBank/DDBJ whole genome shotgun (WGS) entry which is preliminary data.</text>
</comment>
<protein>
    <recommendedName>
        <fullName evidence="1">Cupin type-2 domain-containing protein</fullName>
    </recommendedName>
</protein>
<accession>A0A2W7C7B1</accession>
<evidence type="ECO:0000259" key="1">
    <source>
        <dbReference type="Pfam" id="PF07883"/>
    </source>
</evidence>
<reference evidence="3" key="1">
    <citation type="submission" date="2017-03" db="EMBL/GenBank/DDBJ databases">
        <authorList>
            <person name="Safronova V.I."/>
            <person name="Sazanova A.L."/>
            <person name="Chirak E.R."/>
        </authorList>
    </citation>
    <scope>NUCLEOTIDE SEQUENCE [LARGE SCALE GENOMIC DNA]</scope>
    <source>
        <strain evidence="3">Ach-343</strain>
    </source>
</reference>
<dbReference type="PANTHER" id="PTHR36440">
    <property type="entry name" value="PUTATIVE (AFU_ORTHOLOGUE AFUA_8G07350)-RELATED"/>
    <property type="match status" value="1"/>
</dbReference>
<dbReference type="OrthoDB" id="9798709at2"/>
<dbReference type="InterPro" id="IPR014710">
    <property type="entry name" value="RmlC-like_jellyroll"/>
</dbReference>